<sequence>MKKNNRNTVIRKNILSISVAILLYLLLSVFFIIKYNTIYSQVFMILLLALFIFVLATVRLSYLKLDILPENLLIREQNILNHTKINPKRYLDIPYDYINDFKINKNTLSIHIKNSSEVSKLNFPMHCFSPYEKRKIEELLSERIVKSI</sequence>
<dbReference type="EMBL" id="SOQW01000001">
    <property type="protein sequence ID" value="TDX94743.1"/>
    <property type="molecule type" value="Genomic_DNA"/>
</dbReference>
<name>A0A3N0W5F9_9FLAO</name>
<evidence type="ECO:0000313" key="2">
    <source>
        <dbReference type="EMBL" id="ROI00297.1"/>
    </source>
</evidence>
<evidence type="ECO:0000256" key="1">
    <source>
        <dbReference type="SAM" id="Phobius"/>
    </source>
</evidence>
<dbReference type="OrthoDB" id="9907099at2"/>
<accession>A0A3N0W5F9</accession>
<evidence type="ECO:0000313" key="3">
    <source>
        <dbReference type="EMBL" id="TDX94743.1"/>
    </source>
</evidence>
<keyword evidence="1" id="KW-0812">Transmembrane</keyword>
<dbReference type="RefSeq" id="WP_123262001.1">
    <property type="nucleotide sequence ID" value="NZ_RJTX01000001.1"/>
</dbReference>
<dbReference type="Proteomes" id="UP000269375">
    <property type="component" value="Unassembled WGS sequence"/>
</dbReference>
<keyword evidence="1" id="KW-1133">Transmembrane helix</keyword>
<dbReference type="EMBL" id="RJTX01000001">
    <property type="protein sequence ID" value="ROI00297.1"/>
    <property type="molecule type" value="Genomic_DNA"/>
</dbReference>
<feature type="transmembrane region" description="Helical" evidence="1">
    <location>
        <begin position="12"/>
        <end position="32"/>
    </location>
</feature>
<protein>
    <submittedName>
        <fullName evidence="2">Uncharacterized protein</fullName>
    </submittedName>
</protein>
<dbReference type="AlphaFoldDB" id="A0A3N0W5F9"/>
<evidence type="ECO:0000313" key="4">
    <source>
        <dbReference type="Proteomes" id="UP000269375"/>
    </source>
</evidence>
<proteinExistence type="predicted"/>
<comment type="caution">
    <text evidence="2">The sequence shown here is derived from an EMBL/GenBank/DDBJ whole genome shotgun (WGS) entry which is preliminary data.</text>
</comment>
<reference evidence="3 5" key="2">
    <citation type="submission" date="2019-03" db="EMBL/GenBank/DDBJ databases">
        <title>Genomic Encyclopedia of Archaeal and Bacterial Type Strains, Phase II (KMG-II): from individual species to whole genera.</title>
        <authorList>
            <person name="Goeker M."/>
        </authorList>
    </citation>
    <scope>NUCLEOTIDE SEQUENCE [LARGE SCALE GENOMIC DNA]</scope>
    <source>
        <strain evidence="3 5">DSM 15235</strain>
    </source>
</reference>
<keyword evidence="5" id="KW-1185">Reference proteome</keyword>
<reference evidence="4" key="1">
    <citation type="submission" date="2018-11" db="EMBL/GenBank/DDBJ databases">
        <title>Proposal to divide the Flavobacteriaceae and reorganize its genera based on Amino Acid Identity values calculated from whole genome sequences.</title>
        <authorList>
            <person name="Nicholson A.C."/>
            <person name="Gulvik C.A."/>
            <person name="Whitney A.M."/>
            <person name="Humrighouse B.W."/>
            <person name="Bell M."/>
            <person name="Holmes B."/>
            <person name="Steigerwalt A."/>
            <person name="Villarma A."/>
            <person name="Sheth M."/>
            <person name="Batra D."/>
            <person name="Pryor J."/>
            <person name="Bernardet J.-F."/>
            <person name="Hugo C."/>
            <person name="Kampfer P."/>
            <person name="Newman J."/>
            <person name="Mcquiston J.R."/>
        </authorList>
    </citation>
    <scope>NUCLEOTIDE SEQUENCE [LARGE SCALE GENOMIC DNA]</scope>
    <source>
        <strain evidence="4">DSM 15235</strain>
    </source>
</reference>
<organism evidence="2 4">
    <name type="scientific">Chryseobacterium daecheongense</name>
    <dbReference type="NCBI Taxonomy" id="192389"/>
    <lineage>
        <taxon>Bacteria</taxon>
        <taxon>Pseudomonadati</taxon>
        <taxon>Bacteroidota</taxon>
        <taxon>Flavobacteriia</taxon>
        <taxon>Flavobacteriales</taxon>
        <taxon>Weeksellaceae</taxon>
        <taxon>Chryseobacterium group</taxon>
        <taxon>Chryseobacterium</taxon>
    </lineage>
</organism>
<keyword evidence="1" id="KW-0472">Membrane</keyword>
<evidence type="ECO:0000313" key="5">
    <source>
        <dbReference type="Proteomes" id="UP000295709"/>
    </source>
</evidence>
<feature type="transmembrane region" description="Helical" evidence="1">
    <location>
        <begin position="38"/>
        <end position="58"/>
    </location>
</feature>
<dbReference type="Proteomes" id="UP000295709">
    <property type="component" value="Unassembled WGS sequence"/>
</dbReference>
<gene>
    <name evidence="3" type="ORF">BCF50_0513</name>
    <name evidence="2" type="ORF">EGI05_05270</name>
</gene>